<dbReference type="Gene3D" id="1.20.1530.20">
    <property type="match status" value="1"/>
</dbReference>
<feature type="transmembrane region" description="Helical" evidence="8">
    <location>
        <begin position="67"/>
        <end position="89"/>
    </location>
</feature>
<sequence length="312" mass="34117">MELSISLITQIGSLFILIGIGYILVKKNVLAISDATALSKLTLYVCAPAAIIKSFQIELTSERLHGFMLAIIAAIIIHIGYIVFSEILAKFFSLNDIEKVSITYSNCGNLIIPLVLAVLGEKMVFYASAYMMVQTVLLWTHCKMTISREKEISIQKILGNVNMLAIALGILLCVFHIQLPVLLSSALSGAQAPLGPLSMLVVGMLLTEMSLKEVFSNKRAYLTAFFRLIAYPLITMLVIYLSGVYKLFPSASAVLMITMLSASAPSASSITQFATIYDNHPAFSSVINTITVLLCIITMPLLNFIYTSLVRL</sequence>
<keyword evidence="10" id="KW-1185">Reference proteome</keyword>
<gene>
    <name evidence="9" type="ORF">HMPREF9943_01321</name>
</gene>
<dbReference type="Pfam" id="PF03547">
    <property type="entry name" value="Mem_trans"/>
    <property type="match status" value="1"/>
</dbReference>
<keyword evidence="3" id="KW-0813">Transport</keyword>
<feature type="transmembrane region" description="Helical" evidence="8">
    <location>
        <begin position="101"/>
        <end position="119"/>
    </location>
</feature>
<dbReference type="AlphaFoldDB" id="M2Q0E3"/>
<dbReference type="PANTHER" id="PTHR36838">
    <property type="entry name" value="AUXIN EFFLUX CARRIER FAMILY PROTEIN"/>
    <property type="match status" value="1"/>
</dbReference>
<name>M2Q0E3_9FIRM</name>
<dbReference type="eggNOG" id="COG0679">
    <property type="taxonomic scope" value="Bacteria"/>
</dbReference>
<evidence type="ECO:0000256" key="8">
    <source>
        <dbReference type="SAM" id="Phobius"/>
    </source>
</evidence>
<evidence type="ECO:0000256" key="7">
    <source>
        <dbReference type="ARBA" id="ARBA00023136"/>
    </source>
</evidence>
<protein>
    <recommendedName>
        <fullName evidence="11">Auxin efflux carrier</fullName>
    </recommendedName>
</protein>
<dbReference type="GO" id="GO:0005886">
    <property type="term" value="C:plasma membrane"/>
    <property type="evidence" value="ECO:0007669"/>
    <property type="project" value="UniProtKB-SubCell"/>
</dbReference>
<keyword evidence="5 8" id="KW-0812">Transmembrane</keyword>
<evidence type="ECO:0000313" key="10">
    <source>
        <dbReference type="Proteomes" id="UP000011758"/>
    </source>
</evidence>
<feature type="transmembrane region" description="Helical" evidence="8">
    <location>
        <begin position="125"/>
        <end position="142"/>
    </location>
</feature>
<evidence type="ECO:0008006" key="11">
    <source>
        <dbReference type="Google" id="ProtNLM"/>
    </source>
</evidence>
<evidence type="ECO:0000256" key="1">
    <source>
        <dbReference type="ARBA" id="ARBA00004651"/>
    </source>
</evidence>
<dbReference type="OrthoDB" id="9798064at2"/>
<reference evidence="9 10" key="1">
    <citation type="submission" date="2013-02" db="EMBL/GenBank/DDBJ databases">
        <title>The Genome Sequence of Lactobacillus catenaformis F0143.</title>
        <authorList>
            <consortium name="The Broad Institute Genome Sequencing Platform"/>
            <person name="Earl A."/>
            <person name="Ward D."/>
            <person name="Feldgarden M."/>
            <person name="Gevers D."/>
            <person name="Izard J."/>
            <person name="Blanton J.M."/>
            <person name="Mathney J."/>
            <person name="Dewhirst F.E."/>
            <person name="Young S.K."/>
            <person name="Zeng Q."/>
            <person name="Gargeya S."/>
            <person name="Fitzgerald M."/>
            <person name="Haas B."/>
            <person name="Abouelleil A."/>
            <person name="Alvarado L."/>
            <person name="Arachchi H.M."/>
            <person name="Berlin A."/>
            <person name="Chapman S.B."/>
            <person name="Gearin G."/>
            <person name="Goldberg J."/>
            <person name="Griggs A."/>
            <person name="Gujja S."/>
            <person name="Hansen M."/>
            <person name="Heiman D."/>
            <person name="Howarth C."/>
            <person name="Larimer J."/>
            <person name="Lui A."/>
            <person name="MacDonald P.J.P."/>
            <person name="McCowen C."/>
            <person name="Montmayeur A."/>
            <person name="Murphy C."/>
            <person name="Neiman D."/>
            <person name="Pearson M."/>
            <person name="Priest M."/>
            <person name="Roberts A."/>
            <person name="Saif S."/>
            <person name="Shea T."/>
            <person name="Sisk P."/>
            <person name="Stolte C."/>
            <person name="Sykes S."/>
            <person name="Wortman J."/>
            <person name="Nusbaum C."/>
            <person name="Birren B."/>
        </authorList>
    </citation>
    <scope>NUCLEOTIDE SEQUENCE [LARGE SCALE GENOMIC DNA]</scope>
    <source>
        <strain evidence="9 10">OT 569</strain>
    </source>
</reference>
<comment type="caution">
    <text evidence="9">The sequence shown here is derived from an EMBL/GenBank/DDBJ whole genome shotgun (WGS) entry which is preliminary data.</text>
</comment>
<dbReference type="InterPro" id="IPR038770">
    <property type="entry name" value="Na+/solute_symporter_sf"/>
</dbReference>
<comment type="similarity">
    <text evidence="2">Belongs to the auxin efflux carrier (TC 2.A.69) family.</text>
</comment>
<feature type="transmembrane region" description="Helical" evidence="8">
    <location>
        <begin position="219"/>
        <end position="241"/>
    </location>
</feature>
<accession>M2Q0E3</accession>
<evidence type="ECO:0000256" key="5">
    <source>
        <dbReference type="ARBA" id="ARBA00022692"/>
    </source>
</evidence>
<evidence type="ECO:0000256" key="3">
    <source>
        <dbReference type="ARBA" id="ARBA00022448"/>
    </source>
</evidence>
<proteinExistence type="inferred from homology"/>
<feature type="transmembrane region" description="Helical" evidence="8">
    <location>
        <begin position="189"/>
        <end position="207"/>
    </location>
</feature>
<dbReference type="PANTHER" id="PTHR36838:SF1">
    <property type="entry name" value="SLR1864 PROTEIN"/>
    <property type="match status" value="1"/>
</dbReference>
<dbReference type="GO" id="GO:0055085">
    <property type="term" value="P:transmembrane transport"/>
    <property type="evidence" value="ECO:0007669"/>
    <property type="project" value="InterPro"/>
</dbReference>
<feature type="transmembrane region" description="Helical" evidence="8">
    <location>
        <begin position="37"/>
        <end position="55"/>
    </location>
</feature>
<dbReference type="BioCyc" id="ECAT999415-HMP:GTTI-1356-MONOMER"/>
<evidence type="ECO:0000256" key="2">
    <source>
        <dbReference type="ARBA" id="ARBA00010145"/>
    </source>
</evidence>
<comment type="subcellular location">
    <subcellularLocation>
        <location evidence="1">Cell membrane</location>
        <topology evidence="1">Multi-pass membrane protein</topology>
    </subcellularLocation>
</comment>
<dbReference type="InterPro" id="IPR004776">
    <property type="entry name" value="Mem_transp_PIN-like"/>
</dbReference>
<evidence type="ECO:0000256" key="6">
    <source>
        <dbReference type="ARBA" id="ARBA00022989"/>
    </source>
</evidence>
<feature type="transmembrane region" description="Helical" evidence="8">
    <location>
        <begin position="253"/>
        <end position="274"/>
    </location>
</feature>
<feature type="transmembrane region" description="Helical" evidence="8">
    <location>
        <begin position="163"/>
        <end position="183"/>
    </location>
</feature>
<feature type="transmembrane region" description="Helical" evidence="8">
    <location>
        <begin position="6"/>
        <end position="25"/>
    </location>
</feature>
<keyword evidence="7 8" id="KW-0472">Membrane</keyword>
<evidence type="ECO:0000256" key="4">
    <source>
        <dbReference type="ARBA" id="ARBA00022475"/>
    </source>
</evidence>
<feature type="transmembrane region" description="Helical" evidence="8">
    <location>
        <begin position="286"/>
        <end position="306"/>
    </location>
</feature>
<dbReference type="RefSeq" id="WP_004803290.1">
    <property type="nucleotide sequence ID" value="NZ_KB446648.1"/>
</dbReference>
<dbReference type="EMBL" id="AGEJ01000021">
    <property type="protein sequence ID" value="EMD16395.1"/>
    <property type="molecule type" value="Genomic_DNA"/>
</dbReference>
<dbReference type="Proteomes" id="UP000011758">
    <property type="component" value="Unassembled WGS sequence"/>
</dbReference>
<keyword evidence="4" id="KW-1003">Cell membrane</keyword>
<organism evidence="9 10">
    <name type="scientific">Eggerthia catenaformis OT 569 = DSM 20559</name>
    <dbReference type="NCBI Taxonomy" id="999415"/>
    <lineage>
        <taxon>Bacteria</taxon>
        <taxon>Bacillati</taxon>
        <taxon>Bacillota</taxon>
        <taxon>Erysipelotrichia</taxon>
        <taxon>Erysipelotrichales</taxon>
        <taxon>Coprobacillaceae</taxon>
        <taxon>Eggerthia</taxon>
    </lineage>
</organism>
<evidence type="ECO:0000313" key="9">
    <source>
        <dbReference type="EMBL" id="EMD16395.1"/>
    </source>
</evidence>
<dbReference type="STRING" id="999415.HMPREF9943_01321"/>
<keyword evidence="6 8" id="KW-1133">Transmembrane helix</keyword>